<evidence type="ECO:0000313" key="1">
    <source>
        <dbReference type="EMBL" id="GAA1576011.1"/>
    </source>
</evidence>
<comment type="caution">
    <text evidence="1">The sequence shown here is derived from an EMBL/GenBank/DDBJ whole genome shotgun (WGS) entry which is preliminary data.</text>
</comment>
<dbReference type="Proteomes" id="UP001500393">
    <property type="component" value="Unassembled WGS sequence"/>
</dbReference>
<dbReference type="EMBL" id="BAAAOS010000019">
    <property type="protein sequence ID" value="GAA1576011.1"/>
    <property type="molecule type" value="Genomic_DNA"/>
</dbReference>
<keyword evidence="2" id="KW-1185">Reference proteome</keyword>
<gene>
    <name evidence="1" type="ORF">GCM10009789_31790</name>
</gene>
<name>A0ABN2DHS7_9ACTN</name>
<protein>
    <submittedName>
        <fullName evidence="1">Uncharacterized protein</fullName>
    </submittedName>
</protein>
<accession>A0ABN2DHS7</accession>
<organism evidence="1 2">
    <name type="scientific">Kribbella sancticallisti</name>
    <dbReference type="NCBI Taxonomy" id="460087"/>
    <lineage>
        <taxon>Bacteria</taxon>
        <taxon>Bacillati</taxon>
        <taxon>Actinomycetota</taxon>
        <taxon>Actinomycetes</taxon>
        <taxon>Propionibacteriales</taxon>
        <taxon>Kribbellaceae</taxon>
        <taxon>Kribbella</taxon>
    </lineage>
</organism>
<dbReference type="RefSeq" id="WP_344214418.1">
    <property type="nucleotide sequence ID" value="NZ_BAAAOS010000019.1"/>
</dbReference>
<sequence>MGEQLVAYFYEREDAEAVAHRLPVDGLTVRREKFQGEDDDEDHPWVLVLPRARTTRYWRRCWRSTTAGWSRLPLSRLQHHHRYRRSPAG</sequence>
<evidence type="ECO:0000313" key="2">
    <source>
        <dbReference type="Proteomes" id="UP001500393"/>
    </source>
</evidence>
<proteinExistence type="predicted"/>
<reference evidence="1 2" key="1">
    <citation type="journal article" date="2019" name="Int. J. Syst. Evol. Microbiol.">
        <title>The Global Catalogue of Microorganisms (GCM) 10K type strain sequencing project: providing services to taxonomists for standard genome sequencing and annotation.</title>
        <authorList>
            <consortium name="The Broad Institute Genomics Platform"/>
            <consortium name="The Broad Institute Genome Sequencing Center for Infectious Disease"/>
            <person name="Wu L."/>
            <person name="Ma J."/>
        </authorList>
    </citation>
    <scope>NUCLEOTIDE SEQUENCE [LARGE SCALE GENOMIC DNA]</scope>
    <source>
        <strain evidence="1 2">JCM 14969</strain>
    </source>
</reference>